<evidence type="ECO:0000256" key="1">
    <source>
        <dbReference type="SAM" id="Coils"/>
    </source>
</evidence>
<organism evidence="3 4">
    <name type="scientific">Pseudopithomyces chartarum</name>
    <dbReference type="NCBI Taxonomy" id="1892770"/>
    <lineage>
        <taxon>Eukaryota</taxon>
        <taxon>Fungi</taxon>
        <taxon>Dikarya</taxon>
        <taxon>Ascomycota</taxon>
        <taxon>Pezizomycotina</taxon>
        <taxon>Dothideomycetes</taxon>
        <taxon>Pleosporomycetidae</taxon>
        <taxon>Pleosporales</taxon>
        <taxon>Massarineae</taxon>
        <taxon>Didymosphaeriaceae</taxon>
        <taxon>Pseudopithomyces</taxon>
    </lineage>
</organism>
<evidence type="ECO:0000256" key="2">
    <source>
        <dbReference type="SAM" id="SignalP"/>
    </source>
</evidence>
<keyword evidence="2" id="KW-0732">Signal</keyword>
<feature type="signal peptide" evidence="2">
    <location>
        <begin position="1"/>
        <end position="21"/>
    </location>
</feature>
<evidence type="ECO:0000313" key="4">
    <source>
        <dbReference type="Proteomes" id="UP001280581"/>
    </source>
</evidence>
<dbReference type="Gene3D" id="1.20.5.170">
    <property type="match status" value="1"/>
</dbReference>
<dbReference type="Proteomes" id="UP001280581">
    <property type="component" value="Unassembled WGS sequence"/>
</dbReference>
<keyword evidence="4" id="KW-1185">Reference proteome</keyword>
<name>A0AAN6LUY8_9PLEO</name>
<keyword evidence="1" id="KW-0175">Coiled coil</keyword>
<dbReference type="AlphaFoldDB" id="A0AAN6LUY8"/>
<comment type="caution">
    <text evidence="3">The sequence shown here is derived from an EMBL/GenBank/DDBJ whole genome shotgun (WGS) entry which is preliminary data.</text>
</comment>
<dbReference type="SUPFAM" id="SSF57997">
    <property type="entry name" value="Tropomyosin"/>
    <property type="match status" value="1"/>
</dbReference>
<feature type="chain" id="PRO_5042861268" evidence="2">
    <location>
        <begin position="22"/>
        <end position="284"/>
    </location>
</feature>
<feature type="coiled-coil region" evidence="1">
    <location>
        <begin position="47"/>
        <end position="197"/>
    </location>
</feature>
<evidence type="ECO:0000313" key="3">
    <source>
        <dbReference type="EMBL" id="KAK3208133.1"/>
    </source>
</evidence>
<sequence>MFFLLVLAISYILSLWYGGDTTPHPSVTQREAQAQAIDNEAVHRHWAADVEAGAADLQRRLIAAQQENQTRQASQRRLMIEVTELKTRLARREADMAILQQRLDRATERLTYIEKMITQRDETIANLRADATHMQGEIRTANDQVRTANEQVRAANERIRTTHDQRRTAAERIRRLEAEWRRTEQKMRNENQELTNQGQTLYTETQTLKATIQNLMTEGQQLLVSHQQLQQLSNQQAQGECAYVAVGFAATLQAAGVDVRMLRINEQRLDFLKDLIKRAMERQS</sequence>
<accession>A0AAN6LUY8</accession>
<reference evidence="3 4" key="1">
    <citation type="submission" date="2021-02" db="EMBL/GenBank/DDBJ databases">
        <title>Genome assembly of Pseudopithomyces chartarum.</title>
        <authorList>
            <person name="Jauregui R."/>
            <person name="Singh J."/>
            <person name="Voisey C."/>
        </authorList>
    </citation>
    <scope>NUCLEOTIDE SEQUENCE [LARGE SCALE GENOMIC DNA]</scope>
    <source>
        <strain evidence="3 4">AGR01</strain>
    </source>
</reference>
<protein>
    <submittedName>
        <fullName evidence="3">Uncharacterized protein</fullName>
    </submittedName>
</protein>
<gene>
    <name evidence="3" type="ORF">GRF29_96g1497632</name>
</gene>
<proteinExistence type="predicted"/>
<dbReference type="EMBL" id="WVTA01000008">
    <property type="protein sequence ID" value="KAK3208133.1"/>
    <property type="molecule type" value="Genomic_DNA"/>
</dbReference>